<dbReference type="RefSeq" id="WP_057834779.1">
    <property type="nucleotide sequence ID" value="NZ_LLXZ01000049.1"/>
</dbReference>
<organism evidence="2 3">
    <name type="scientific">Bradyrhizobium jicamae</name>
    <dbReference type="NCBI Taxonomy" id="280332"/>
    <lineage>
        <taxon>Bacteria</taxon>
        <taxon>Pseudomonadati</taxon>
        <taxon>Pseudomonadota</taxon>
        <taxon>Alphaproteobacteria</taxon>
        <taxon>Hyphomicrobiales</taxon>
        <taxon>Nitrobacteraceae</taxon>
        <taxon>Bradyrhizobium</taxon>
    </lineage>
</organism>
<sequence>MALPDMSLMARLICSDVKMSAEARYLLAEMLVPGKPPIMGWKFQCKRTTGLDKARRRVKVEEAFRKYLAEGLKSREAAERAGSQYNIEGRQVGNIVKQNKKFNGRLARLSTIEMLQKIGGRVPGEQPSRGRKEGILRPRTSTVVRAPRRLETQRKRRGWKQS</sequence>
<dbReference type="Proteomes" id="UP000050863">
    <property type="component" value="Unassembled WGS sequence"/>
</dbReference>
<evidence type="ECO:0000256" key="1">
    <source>
        <dbReference type="SAM" id="MobiDB-lite"/>
    </source>
</evidence>
<evidence type="ECO:0000313" key="2">
    <source>
        <dbReference type="EMBL" id="KRR11282.1"/>
    </source>
</evidence>
<name>A0A0R3LTL6_9BRAD</name>
<comment type="caution">
    <text evidence="2">The sequence shown here is derived from an EMBL/GenBank/DDBJ whole genome shotgun (WGS) entry which is preliminary data.</text>
</comment>
<evidence type="ECO:0000313" key="3">
    <source>
        <dbReference type="Proteomes" id="UP000050863"/>
    </source>
</evidence>
<dbReference type="EMBL" id="LLXZ01000049">
    <property type="protein sequence ID" value="KRR11282.1"/>
    <property type="molecule type" value="Genomic_DNA"/>
</dbReference>
<reference evidence="2 3" key="1">
    <citation type="submission" date="2014-03" db="EMBL/GenBank/DDBJ databases">
        <title>Bradyrhizobium valentinum sp. nov., isolated from effective nodules of Lupinus mariae-josephae, a lupine endemic of basic-lime soils in Eastern Spain.</title>
        <authorList>
            <person name="Duran D."/>
            <person name="Rey L."/>
            <person name="Navarro A."/>
            <person name="Busquets A."/>
            <person name="Imperial J."/>
            <person name="Ruiz-Argueso T."/>
        </authorList>
    </citation>
    <scope>NUCLEOTIDE SEQUENCE [LARGE SCALE GENOMIC DNA]</scope>
    <source>
        <strain evidence="2 3">PAC68</strain>
    </source>
</reference>
<protein>
    <submittedName>
        <fullName evidence="2">Uncharacterized protein</fullName>
    </submittedName>
</protein>
<proteinExistence type="predicted"/>
<keyword evidence="3" id="KW-1185">Reference proteome</keyword>
<feature type="region of interest" description="Disordered" evidence="1">
    <location>
        <begin position="118"/>
        <end position="162"/>
    </location>
</feature>
<accession>A0A0R3LTL6</accession>
<dbReference type="AlphaFoldDB" id="A0A0R3LTL6"/>
<gene>
    <name evidence="2" type="ORF">CQ12_05500</name>
</gene>